<dbReference type="GO" id="GO:0004222">
    <property type="term" value="F:metalloendopeptidase activity"/>
    <property type="evidence" value="ECO:0007669"/>
    <property type="project" value="TreeGrafter"/>
</dbReference>
<reference evidence="3 4" key="1">
    <citation type="submission" date="2018-06" db="EMBL/GenBank/DDBJ databases">
        <authorList>
            <consortium name="Pathogen Informatics"/>
            <person name="Doyle S."/>
        </authorList>
    </citation>
    <scope>NUCLEOTIDE SEQUENCE [LARGE SCALE GENOMIC DNA]</scope>
    <source>
        <strain evidence="3 4">NCTC13533</strain>
    </source>
</reference>
<dbReference type="CDD" id="cd12797">
    <property type="entry name" value="M23_peptidase"/>
    <property type="match status" value="1"/>
</dbReference>
<keyword evidence="5" id="KW-1185">Reference proteome</keyword>
<feature type="domain" description="M23ase beta-sheet core" evidence="1">
    <location>
        <begin position="142"/>
        <end position="237"/>
    </location>
</feature>
<dbReference type="InterPro" id="IPR016047">
    <property type="entry name" value="M23ase_b-sheet_dom"/>
</dbReference>
<evidence type="ECO:0000259" key="1">
    <source>
        <dbReference type="Pfam" id="PF01551"/>
    </source>
</evidence>
<evidence type="ECO:0000313" key="2">
    <source>
        <dbReference type="EMBL" id="AZA47637.1"/>
    </source>
</evidence>
<sequence length="279" mass="31675">MKKIITLILLSQFALMFAQKPAKIYLEQKKDTVGYYVDNTEIYPISISFPQQPEVENMRIPEPFKLIQVIPAKSIKYRITYFVVNDKTKGWKIKKMPNYYTMIGDATVKTYDSNYQYALPFQKGKSFNVYQGYNGTFSHQNENSLDFVMPEGTEITAAREGKVIDAVQTNNKGCPTISCANLANYISILHSDGTIAQYYHLKQNGVKVKIGDTVQKGNPIGISGNTGWTNGPHLHFVCYLPDFTSPKQQKSIKTLFKTGDGSKSEYLTEKKTYAKEYQD</sequence>
<evidence type="ECO:0000313" key="4">
    <source>
        <dbReference type="Proteomes" id="UP000255224"/>
    </source>
</evidence>
<evidence type="ECO:0000313" key="5">
    <source>
        <dbReference type="Proteomes" id="UP000273270"/>
    </source>
</evidence>
<organism evidence="3 4">
    <name type="scientific">Chryseobacterium carnipullorum</name>
    <dbReference type="NCBI Taxonomy" id="1124835"/>
    <lineage>
        <taxon>Bacteria</taxon>
        <taxon>Pseudomonadati</taxon>
        <taxon>Bacteroidota</taxon>
        <taxon>Flavobacteriia</taxon>
        <taxon>Flavobacteriales</taxon>
        <taxon>Weeksellaceae</taxon>
        <taxon>Chryseobacterium group</taxon>
        <taxon>Chryseobacterium</taxon>
    </lineage>
</organism>
<dbReference type="EMBL" id="CP033920">
    <property type="protein sequence ID" value="AZA47637.1"/>
    <property type="molecule type" value="Genomic_DNA"/>
</dbReference>
<dbReference type="RefSeq" id="WP_123877218.1">
    <property type="nucleotide sequence ID" value="NZ_CP033920.1"/>
</dbReference>
<dbReference type="Gene3D" id="2.70.70.10">
    <property type="entry name" value="Glucose Permease (Domain IIA)"/>
    <property type="match status" value="1"/>
</dbReference>
<dbReference type="OrthoDB" id="9809488at2"/>
<dbReference type="Pfam" id="PF01551">
    <property type="entry name" value="Peptidase_M23"/>
    <property type="match status" value="1"/>
</dbReference>
<dbReference type="KEGG" id="ccau:EG346_05290"/>
<evidence type="ECO:0000313" key="3">
    <source>
        <dbReference type="EMBL" id="STD11016.1"/>
    </source>
</evidence>
<dbReference type="InterPro" id="IPR011055">
    <property type="entry name" value="Dup_hybrid_motif"/>
</dbReference>
<dbReference type="EMBL" id="UFVQ01000003">
    <property type="protein sequence ID" value="STD11016.1"/>
    <property type="molecule type" value="Genomic_DNA"/>
</dbReference>
<keyword evidence="3" id="KW-0378">Hydrolase</keyword>
<dbReference type="EC" id="3.4.24.75" evidence="3"/>
<accession>A0A3G6NG82</accession>
<name>A0A376ENV3_CHRCU</name>
<reference evidence="5" key="2">
    <citation type="submission" date="2018-11" db="EMBL/GenBank/DDBJ databases">
        <title>Proposal to divide the Flavobacteriaceae and reorganize its genera based on Amino Acid Identity values calculated from whole genome sequences.</title>
        <authorList>
            <person name="Nicholson A.C."/>
            <person name="Gulvik C.A."/>
            <person name="Whitney A.M."/>
            <person name="Humrighouse B.W."/>
            <person name="Bell M."/>
            <person name="Holmes B."/>
            <person name="Steigerwalt A.G."/>
            <person name="Villarma A."/>
            <person name="Sheth M."/>
            <person name="Batra D."/>
            <person name="Pryor J."/>
            <person name="Bernardet J.-F."/>
            <person name="Hugo C."/>
            <person name="Kampfer P."/>
            <person name="Newman J."/>
            <person name="McQuiston J.R."/>
        </authorList>
    </citation>
    <scope>NUCLEOTIDE SEQUENCE [LARGE SCALE GENOMIC DNA]</scope>
    <source>
        <strain evidence="5">G0188</strain>
    </source>
</reference>
<dbReference type="PANTHER" id="PTHR21666">
    <property type="entry name" value="PEPTIDASE-RELATED"/>
    <property type="match status" value="1"/>
</dbReference>
<dbReference type="AlphaFoldDB" id="A0A376ENV3"/>
<protein>
    <submittedName>
        <fullName evidence="3">Glycyl-glycine endopeptidase ALE-1</fullName>
        <ecNumber evidence="3">3.4.24.75</ecNumber>
    </submittedName>
    <submittedName>
        <fullName evidence="2">M23 family metallopeptidase</fullName>
    </submittedName>
</protein>
<dbReference type="InterPro" id="IPR050570">
    <property type="entry name" value="Cell_wall_metabolism_enzyme"/>
</dbReference>
<dbReference type="Proteomes" id="UP000255224">
    <property type="component" value="Unassembled WGS sequence"/>
</dbReference>
<gene>
    <name evidence="2" type="ORF">EG346_05290</name>
    <name evidence="3" type="ORF">NCTC13533_04940</name>
</gene>
<proteinExistence type="predicted"/>
<dbReference type="SUPFAM" id="SSF51261">
    <property type="entry name" value="Duplicated hybrid motif"/>
    <property type="match status" value="1"/>
</dbReference>
<accession>A0A376ENV3</accession>
<reference evidence="2" key="3">
    <citation type="submission" date="2018-11" db="EMBL/GenBank/DDBJ databases">
        <title>Proposal to divide the Flavobacteriaceae and reorganize its genera based on Amino Acid Identity values calculated from whole genome sequences.</title>
        <authorList>
            <person name="Nicholson A.C."/>
            <person name="Gulvik C.A."/>
            <person name="Whitney A.M."/>
            <person name="Humrighouse B.W."/>
            <person name="Bell M."/>
            <person name="Holmes B."/>
            <person name="Steigerwalt A."/>
            <person name="Villarma A."/>
            <person name="Sheth M."/>
            <person name="Batra D."/>
            <person name="Pryor J."/>
            <person name="Bernardet J.-F."/>
            <person name="Hugo C."/>
            <person name="Kampfer P."/>
            <person name="Newman J."/>
            <person name="Mcquiston J.R."/>
        </authorList>
    </citation>
    <scope>NUCLEOTIDE SEQUENCE [LARGE SCALE GENOMIC DNA]</scope>
    <source>
        <strain evidence="2">G0188</strain>
    </source>
</reference>
<dbReference type="PANTHER" id="PTHR21666:SF270">
    <property type="entry name" value="MUREIN HYDROLASE ACTIVATOR ENVC"/>
    <property type="match status" value="1"/>
</dbReference>
<dbReference type="Proteomes" id="UP000273270">
    <property type="component" value="Chromosome"/>
</dbReference>